<feature type="transmembrane region" description="Helical" evidence="1">
    <location>
        <begin position="90"/>
        <end position="108"/>
    </location>
</feature>
<sequence length="109" mass="12710">MRRNAECKSTVLSRVKYAALASLVFYALYFLGYFFENYTPNFFTNKWYTPEFMPLYLTWVTATSVIWIIFSVFGVIDFESDVLESKKKSGWIFIVPIILGLIFSELAVN</sequence>
<comment type="caution">
    <text evidence="2">The sequence shown here is derived from an EMBL/GenBank/DDBJ whole genome shotgun (WGS) entry which is preliminary data.</text>
</comment>
<dbReference type="EMBL" id="JAPMOU010000081">
    <property type="protein sequence ID" value="MDE1465735.1"/>
    <property type="molecule type" value="Genomic_DNA"/>
</dbReference>
<accession>A0ABT5UHP6</accession>
<dbReference type="RefSeq" id="WP_274692038.1">
    <property type="nucleotide sequence ID" value="NZ_JAPMOU010000081.1"/>
</dbReference>
<feature type="transmembrane region" description="Helical" evidence="1">
    <location>
        <begin position="15"/>
        <end position="35"/>
    </location>
</feature>
<feature type="transmembrane region" description="Helical" evidence="1">
    <location>
        <begin position="55"/>
        <end position="78"/>
    </location>
</feature>
<keyword evidence="1" id="KW-0472">Membrane</keyword>
<proteinExistence type="predicted"/>
<name>A0ABT5UHP6_9GAMM</name>
<keyword evidence="1" id="KW-1133">Transmembrane helix</keyword>
<keyword evidence="1" id="KW-0812">Transmembrane</keyword>
<evidence type="ECO:0000313" key="2">
    <source>
        <dbReference type="EMBL" id="MDE1465735.1"/>
    </source>
</evidence>
<organism evidence="2 3">
    <name type="scientific">Spartinivicinus poritis</name>
    <dbReference type="NCBI Taxonomy" id="2994640"/>
    <lineage>
        <taxon>Bacteria</taxon>
        <taxon>Pseudomonadati</taxon>
        <taxon>Pseudomonadota</taxon>
        <taxon>Gammaproteobacteria</taxon>
        <taxon>Oceanospirillales</taxon>
        <taxon>Zooshikellaceae</taxon>
        <taxon>Spartinivicinus</taxon>
    </lineage>
</organism>
<gene>
    <name evidence="2" type="ORF">ORQ98_27605</name>
</gene>
<evidence type="ECO:0000313" key="3">
    <source>
        <dbReference type="Proteomes" id="UP001528823"/>
    </source>
</evidence>
<dbReference type="Proteomes" id="UP001528823">
    <property type="component" value="Unassembled WGS sequence"/>
</dbReference>
<protein>
    <submittedName>
        <fullName evidence="2">Uncharacterized protein</fullName>
    </submittedName>
</protein>
<evidence type="ECO:0000256" key="1">
    <source>
        <dbReference type="SAM" id="Phobius"/>
    </source>
</evidence>
<reference evidence="2 3" key="1">
    <citation type="submission" date="2022-11" db="EMBL/GenBank/DDBJ databases">
        <title>Spartinivicinus poritis sp. nov., isolated from scleractinian coral Porites lutea.</title>
        <authorList>
            <person name="Zhang G."/>
            <person name="Cai L."/>
            <person name="Wei Q."/>
        </authorList>
    </citation>
    <scope>NUCLEOTIDE SEQUENCE [LARGE SCALE GENOMIC DNA]</scope>
    <source>
        <strain evidence="2 3">A2-2</strain>
    </source>
</reference>
<keyword evidence="3" id="KW-1185">Reference proteome</keyword>